<evidence type="ECO:0000313" key="2">
    <source>
        <dbReference type="Proteomes" id="UP000018851"/>
    </source>
</evidence>
<organism evidence="1 2">
    <name type="scientific">Sphingomonas sanxanigenens DSM 19645 = NX02</name>
    <dbReference type="NCBI Taxonomy" id="1123269"/>
    <lineage>
        <taxon>Bacteria</taxon>
        <taxon>Pseudomonadati</taxon>
        <taxon>Pseudomonadota</taxon>
        <taxon>Alphaproteobacteria</taxon>
        <taxon>Sphingomonadales</taxon>
        <taxon>Sphingomonadaceae</taxon>
        <taxon>Sphingomonas</taxon>
    </lineage>
</organism>
<accession>W0A417</accession>
<dbReference type="KEGG" id="ssan:NX02_00060"/>
<proteinExistence type="predicted"/>
<dbReference type="HOGENOM" id="CLU_3140807_0_0_5"/>
<dbReference type="EMBL" id="CP006644">
    <property type="protein sequence ID" value="AHE51781.1"/>
    <property type="molecule type" value="Genomic_DNA"/>
</dbReference>
<name>W0A417_9SPHN</name>
<dbReference type="STRING" id="1123269.NX02_00060"/>
<evidence type="ECO:0000313" key="1">
    <source>
        <dbReference type="EMBL" id="AHE51781.1"/>
    </source>
</evidence>
<dbReference type="AlphaFoldDB" id="W0A417"/>
<sequence>MDFIAFGVLIRCNAGQHLARLLRVFRSQCAHHVQKQRQGAGAVLRCGIN</sequence>
<dbReference type="Proteomes" id="UP000018851">
    <property type="component" value="Chromosome"/>
</dbReference>
<reference evidence="1 2" key="1">
    <citation type="submission" date="2013-07" db="EMBL/GenBank/DDBJ databases">
        <title>Completed genome of Sphingomonas sanxanigenens NX02.</title>
        <authorList>
            <person name="Ma T."/>
            <person name="Huang H."/>
            <person name="Wu M."/>
            <person name="Li X."/>
            <person name="Li G."/>
        </authorList>
    </citation>
    <scope>NUCLEOTIDE SEQUENCE [LARGE SCALE GENOMIC DNA]</scope>
    <source>
        <strain evidence="1 2">NX02</strain>
    </source>
</reference>
<gene>
    <name evidence="1" type="ORF">NX02_00060</name>
</gene>
<keyword evidence="2" id="KW-1185">Reference proteome</keyword>
<protein>
    <submittedName>
        <fullName evidence="1">Uncharacterized protein</fullName>
    </submittedName>
</protein>